<proteinExistence type="predicted"/>
<reference evidence="1" key="1">
    <citation type="submission" date="2018-04" db="EMBL/GenBank/DDBJ databases">
        <title>WGS assembly of Panicum hallii.</title>
        <authorList>
            <person name="Lovell J."/>
            <person name="Jenkins J."/>
            <person name="Lowry D."/>
            <person name="Mamidi S."/>
            <person name="Sreedasyam A."/>
            <person name="Weng X."/>
            <person name="Barry K."/>
            <person name="Bonette J."/>
            <person name="Campitelli B."/>
            <person name="Daum C."/>
            <person name="Gordon S."/>
            <person name="Gould B."/>
            <person name="Lipzen A."/>
            <person name="Macqueen A."/>
            <person name="Palacio-Mejia J."/>
            <person name="Plott C."/>
            <person name="Shakirov E."/>
            <person name="Shu S."/>
            <person name="Yoshinaga Y."/>
            <person name="Zane M."/>
            <person name="Rokhsar D."/>
            <person name="Grimwood J."/>
            <person name="Schmutz J."/>
            <person name="Juenger T."/>
        </authorList>
    </citation>
    <scope>NUCLEOTIDE SEQUENCE [LARGE SCALE GENOMIC DNA]</scope>
    <source>
        <strain evidence="1">FIL2</strain>
    </source>
</reference>
<dbReference type="EMBL" id="CM008047">
    <property type="protein sequence ID" value="PVH63776.1"/>
    <property type="molecule type" value="Genomic_DNA"/>
</dbReference>
<gene>
    <name evidence="1" type="ORF">PAHAL_2G103900</name>
</gene>
<sequence>MEDLHQPAEYQVRIFFIYNLSSICLAENSVFHARTKRIDVHYHYIREKVLEGEIEMVPTKIKERIGDILTKVFTRQSLRSSERHSILSGRQL</sequence>
<dbReference type="CDD" id="cd09272">
    <property type="entry name" value="RNase_HI_RT_Ty1"/>
    <property type="match status" value="1"/>
</dbReference>
<name>A0A2T8KNN3_9POAL</name>
<dbReference type="Proteomes" id="UP000243499">
    <property type="component" value="Chromosome 2"/>
</dbReference>
<organism evidence="1">
    <name type="scientific">Panicum hallii</name>
    <dbReference type="NCBI Taxonomy" id="206008"/>
    <lineage>
        <taxon>Eukaryota</taxon>
        <taxon>Viridiplantae</taxon>
        <taxon>Streptophyta</taxon>
        <taxon>Embryophyta</taxon>
        <taxon>Tracheophyta</taxon>
        <taxon>Spermatophyta</taxon>
        <taxon>Magnoliopsida</taxon>
        <taxon>Liliopsida</taxon>
        <taxon>Poales</taxon>
        <taxon>Poaceae</taxon>
        <taxon>PACMAD clade</taxon>
        <taxon>Panicoideae</taxon>
        <taxon>Panicodae</taxon>
        <taxon>Paniceae</taxon>
        <taxon>Panicinae</taxon>
        <taxon>Panicum</taxon>
        <taxon>Panicum sect. Panicum</taxon>
    </lineage>
</organism>
<protein>
    <submittedName>
        <fullName evidence="1">Uncharacterized protein</fullName>
    </submittedName>
</protein>
<evidence type="ECO:0000313" key="1">
    <source>
        <dbReference type="EMBL" id="PVH63776.1"/>
    </source>
</evidence>
<dbReference type="AlphaFoldDB" id="A0A2T8KNN3"/>
<dbReference type="Gramene" id="PVH63776">
    <property type="protein sequence ID" value="PVH63776"/>
    <property type="gene ID" value="PAHAL_2G103900"/>
</dbReference>
<accession>A0A2T8KNN3</accession>